<gene>
    <name evidence="2" type="ORF">HMPREF9135_2340</name>
</gene>
<evidence type="ECO:0000313" key="2">
    <source>
        <dbReference type="EMBL" id="ERK40552.1"/>
    </source>
</evidence>
<keyword evidence="3" id="KW-1185">Reference proteome</keyword>
<proteinExistence type="predicted"/>
<protein>
    <submittedName>
        <fullName evidence="2">Uncharacterized protein</fullName>
    </submittedName>
</protein>
<sequence>MPVTGCAGSEAAGFNTSKKASGAVMQACLPAMEGQPSATMASISHLQLVPPHASRPIGNSDGSPFIPSNIHHKLKKTKTFGLDVSGAGQIG</sequence>
<organism evidence="2 3">
    <name type="scientific">Segatella baroniae F0067</name>
    <dbReference type="NCBI Taxonomy" id="1115809"/>
    <lineage>
        <taxon>Bacteria</taxon>
        <taxon>Pseudomonadati</taxon>
        <taxon>Bacteroidota</taxon>
        <taxon>Bacteroidia</taxon>
        <taxon>Bacteroidales</taxon>
        <taxon>Prevotellaceae</taxon>
        <taxon>Segatella</taxon>
    </lineage>
</organism>
<dbReference type="Proteomes" id="UP000016648">
    <property type="component" value="Unassembled WGS sequence"/>
</dbReference>
<dbReference type="EMBL" id="AWEY01000003">
    <property type="protein sequence ID" value="ERK40552.1"/>
    <property type="molecule type" value="Genomic_DNA"/>
</dbReference>
<dbReference type="AlphaFoldDB" id="U2QP60"/>
<reference evidence="2 3" key="1">
    <citation type="submission" date="2013-08" db="EMBL/GenBank/DDBJ databases">
        <authorList>
            <person name="Durkin A.S."/>
            <person name="Haft D.R."/>
            <person name="McCorrison J."/>
            <person name="Torralba M."/>
            <person name="Gillis M."/>
            <person name="Haft D.H."/>
            <person name="Methe B."/>
            <person name="Sutton G."/>
            <person name="Nelson K.E."/>
        </authorList>
    </citation>
    <scope>NUCLEOTIDE SEQUENCE [LARGE SCALE GENOMIC DNA]</scope>
    <source>
        <strain evidence="2 3">F0067</strain>
    </source>
</reference>
<evidence type="ECO:0000313" key="3">
    <source>
        <dbReference type="Proteomes" id="UP000016648"/>
    </source>
</evidence>
<evidence type="ECO:0000256" key="1">
    <source>
        <dbReference type="SAM" id="MobiDB-lite"/>
    </source>
</evidence>
<name>U2QP60_9BACT</name>
<comment type="caution">
    <text evidence="2">The sequence shown here is derived from an EMBL/GenBank/DDBJ whole genome shotgun (WGS) entry which is preliminary data.</text>
</comment>
<accession>U2QP60</accession>
<feature type="region of interest" description="Disordered" evidence="1">
    <location>
        <begin position="1"/>
        <end position="20"/>
    </location>
</feature>